<dbReference type="SUPFAM" id="SSF53474">
    <property type="entry name" value="alpha/beta-Hydrolases"/>
    <property type="match status" value="1"/>
</dbReference>
<gene>
    <name evidence="3" type="ORF">SAMN06295964_0799</name>
</gene>
<dbReference type="PANTHER" id="PTHR34853">
    <property type="match status" value="1"/>
</dbReference>
<organism evidence="3 4">
    <name type="scientific">Aeromicrobium choanae</name>
    <dbReference type="NCBI Taxonomy" id="1736691"/>
    <lineage>
        <taxon>Bacteria</taxon>
        <taxon>Bacillati</taxon>
        <taxon>Actinomycetota</taxon>
        <taxon>Actinomycetes</taxon>
        <taxon>Propionibacteriales</taxon>
        <taxon>Nocardioidaceae</taxon>
        <taxon>Aeromicrobium</taxon>
    </lineage>
</organism>
<keyword evidence="4" id="KW-1185">Reference proteome</keyword>
<dbReference type="PANTHER" id="PTHR34853:SF1">
    <property type="entry name" value="LIPASE 5"/>
    <property type="match status" value="1"/>
</dbReference>
<reference evidence="4" key="1">
    <citation type="submission" date="2017-02" db="EMBL/GenBank/DDBJ databases">
        <authorList>
            <person name="Varghese N."/>
            <person name="Submissions S."/>
        </authorList>
    </citation>
    <scope>NUCLEOTIDE SEQUENCE [LARGE SCALE GENOMIC DNA]</scope>
    <source>
        <strain evidence="4">9H-4</strain>
    </source>
</reference>
<accession>A0A1T4YT47</accession>
<dbReference type="EMBL" id="LT796768">
    <property type="protein sequence ID" value="SKB05004.1"/>
    <property type="molecule type" value="Genomic_DNA"/>
</dbReference>
<keyword evidence="3" id="KW-0378">Hydrolase</keyword>
<keyword evidence="2" id="KW-1133">Transmembrane helix</keyword>
<dbReference type="Pfam" id="PF03583">
    <property type="entry name" value="LIP"/>
    <property type="match status" value="1"/>
</dbReference>
<dbReference type="OrthoDB" id="9798122at2"/>
<keyword evidence="2" id="KW-0812">Transmembrane</keyword>
<dbReference type="GO" id="GO:0016042">
    <property type="term" value="P:lipid catabolic process"/>
    <property type="evidence" value="ECO:0007669"/>
    <property type="project" value="InterPro"/>
</dbReference>
<dbReference type="GO" id="GO:0004806">
    <property type="term" value="F:triacylglycerol lipase activity"/>
    <property type="evidence" value="ECO:0007669"/>
    <property type="project" value="InterPro"/>
</dbReference>
<proteinExistence type="predicted"/>
<dbReference type="InterPro" id="IPR005152">
    <property type="entry name" value="Lipase_secreted"/>
</dbReference>
<evidence type="ECO:0000256" key="2">
    <source>
        <dbReference type="SAM" id="Phobius"/>
    </source>
</evidence>
<evidence type="ECO:0000313" key="4">
    <source>
        <dbReference type="Proteomes" id="UP000191040"/>
    </source>
</evidence>
<dbReference type="Gene3D" id="3.40.50.1820">
    <property type="entry name" value="alpha/beta hydrolase"/>
    <property type="match status" value="2"/>
</dbReference>
<dbReference type="AlphaFoldDB" id="A0A1T4YT47"/>
<evidence type="ECO:0000313" key="3">
    <source>
        <dbReference type="EMBL" id="SKB05004.1"/>
    </source>
</evidence>
<dbReference type="STRING" id="1736691.SAMN06295964_0799"/>
<feature type="transmembrane region" description="Helical" evidence="2">
    <location>
        <begin position="12"/>
        <end position="33"/>
    </location>
</feature>
<protein>
    <submittedName>
        <fullName evidence="3">Lysophospholipase, alpha-beta hydrolase superfamily</fullName>
    </submittedName>
</protein>
<sequence>MSSLRSRLSRPVVLVAIALSVVLVAVAVVAVLATRGDPGDGQRSTAPLPQESGVLLEETPVEGAPEGSRVWRILYTTTDREGATIEATAAVYAPADTSLTDLPVVAWGHGTSGFARACSPSLQADPMAAGSMYVAEEVLDRGWVLVSPDFPGVGDDGEQPYLIGEGAGRALLDAARAVRGLDDLDTSPKTVVWGFSQGGHAALWAGGLQPTYAPDAELAGVAALAPATFLRETFDRLPAQDRLFAAYTMASYDAAYDDVRWSDYATEDGESFGREVAAECLPDPQAYSELATEVMSFQDGALFDRYFASGAMGKRLAENEPELPVEAPLLMAQGSADTVVLPERQAEFATRACSRGQVLEYVTVEGRDHLGLVLEDSPLFPDLFAWTEARFGGTAGPAECVRRTAGRG</sequence>
<feature type="region of interest" description="Disordered" evidence="1">
    <location>
        <begin position="37"/>
        <end position="63"/>
    </location>
</feature>
<dbReference type="InterPro" id="IPR029058">
    <property type="entry name" value="AB_hydrolase_fold"/>
</dbReference>
<evidence type="ECO:0000256" key="1">
    <source>
        <dbReference type="SAM" id="MobiDB-lite"/>
    </source>
</evidence>
<dbReference type="PIRSF" id="PIRSF029171">
    <property type="entry name" value="Esterase_LipA"/>
    <property type="match status" value="1"/>
</dbReference>
<keyword evidence="2" id="KW-0472">Membrane</keyword>
<dbReference type="Proteomes" id="UP000191040">
    <property type="component" value="Chromosome I"/>
</dbReference>
<name>A0A1T4YT47_9ACTN</name>
<dbReference type="RefSeq" id="WP_078698951.1">
    <property type="nucleotide sequence ID" value="NZ_LT796768.1"/>
</dbReference>